<keyword evidence="1" id="KW-0472">Membrane</keyword>
<accession>A0ABS6JXK1</accession>
<comment type="caution">
    <text evidence="2">The sequence shown here is derived from an EMBL/GenBank/DDBJ whole genome shotgun (WGS) entry which is preliminary data.</text>
</comment>
<evidence type="ECO:0000313" key="3">
    <source>
        <dbReference type="Proteomes" id="UP000790580"/>
    </source>
</evidence>
<keyword evidence="3" id="KW-1185">Reference proteome</keyword>
<dbReference type="EMBL" id="JAHQCR010000075">
    <property type="protein sequence ID" value="MBU9723324.1"/>
    <property type="molecule type" value="Genomic_DNA"/>
</dbReference>
<keyword evidence="1" id="KW-0812">Transmembrane</keyword>
<dbReference type="RefSeq" id="WP_088074488.1">
    <property type="nucleotide sequence ID" value="NZ_JAHQCR010000075.1"/>
</dbReference>
<gene>
    <name evidence="2" type="ORF">KS407_18055</name>
</gene>
<evidence type="ECO:0000256" key="1">
    <source>
        <dbReference type="SAM" id="Phobius"/>
    </source>
</evidence>
<proteinExistence type="predicted"/>
<feature type="transmembrane region" description="Helical" evidence="1">
    <location>
        <begin position="57"/>
        <end position="77"/>
    </location>
</feature>
<organism evidence="2 3">
    <name type="scientific">Evansella alkalicola</name>
    <dbReference type="NCBI Taxonomy" id="745819"/>
    <lineage>
        <taxon>Bacteria</taxon>
        <taxon>Bacillati</taxon>
        <taxon>Bacillota</taxon>
        <taxon>Bacilli</taxon>
        <taxon>Bacillales</taxon>
        <taxon>Bacillaceae</taxon>
        <taxon>Evansella</taxon>
    </lineage>
</organism>
<keyword evidence="1" id="KW-1133">Transmembrane helix</keyword>
<sequence length="196" mass="23054">MQTLKNIDSDTLFPYLMTSGLILLISAFFMPFAAIMLVQDLLFYSPDHWSFIRPTEAYLAFFIGMIWIALIVFSFLFTKMHIEKKGREYKLTWIHIINFVFAIGLLILSIYHYAYLDEEGAHANSFWTFTEKSIAWNDVHEVTRLVEEGSLGVISYTFSNDDTSITIPFDYQDYHTNRAIKRIRELYDWEIVDIVN</sequence>
<name>A0ABS6JXK1_9BACI</name>
<feature type="transmembrane region" description="Helical" evidence="1">
    <location>
        <begin position="89"/>
        <end position="114"/>
    </location>
</feature>
<dbReference type="Proteomes" id="UP000790580">
    <property type="component" value="Unassembled WGS sequence"/>
</dbReference>
<protein>
    <submittedName>
        <fullName evidence="2">Uncharacterized protein</fullName>
    </submittedName>
</protein>
<feature type="transmembrane region" description="Helical" evidence="1">
    <location>
        <begin position="12"/>
        <end position="37"/>
    </location>
</feature>
<reference evidence="2 3" key="1">
    <citation type="submission" date="2021-06" db="EMBL/GenBank/DDBJ databases">
        <title>Bacillus sp. RD4P76, an endophyte from a halophyte.</title>
        <authorList>
            <person name="Sun J.-Q."/>
        </authorList>
    </citation>
    <scope>NUCLEOTIDE SEQUENCE [LARGE SCALE GENOMIC DNA]</scope>
    <source>
        <strain evidence="2 3">JCM 17098</strain>
    </source>
</reference>
<evidence type="ECO:0000313" key="2">
    <source>
        <dbReference type="EMBL" id="MBU9723324.1"/>
    </source>
</evidence>